<protein>
    <submittedName>
        <fullName evidence="1">Uncharacterized protein</fullName>
    </submittedName>
</protein>
<dbReference type="AlphaFoldDB" id="A0A2A6LQ78"/>
<accession>A0A2A6LQ78</accession>
<dbReference type="EMBL" id="NWTC01000028">
    <property type="protein sequence ID" value="PDT44813.1"/>
    <property type="molecule type" value="Genomic_DNA"/>
</dbReference>
<dbReference type="Proteomes" id="UP000220353">
    <property type="component" value="Unassembled WGS sequence"/>
</dbReference>
<organism evidence="1 2">
    <name type="scientific">Rhizobium fredii</name>
    <name type="common">Sinorhizobium fredii</name>
    <dbReference type="NCBI Taxonomy" id="380"/>
    <lineage>
        <taxon>Bacteria</taxon>
        <taxon>Pseudomonadati</taxon>
        <taxon>Pseudomonadota</taxon>
        <taxon>Alphaproteobacteria</taxon>
        <taxon>Hyphomicrobiales</taxon>
        <taxon>Rhizobiaceae</taxon>
        <taxon>Sinorhizobium/Ensifer group</taxon>
        <taxon>Sinorhizobium</taxon>
    </lineage>
</organism>
<evidence type="ECO:0000313" key="1">
    <source>
        <dbReference type="EMBL" id="PDT44813.1"/>
    </source>
</evidence>
<gene>
    <name evidence="1" type="ORF">CO661_27240</name>
</gene>
<reference evidence="1 2" key="1">
    <citation type="submission" date="2017-09" db="EMBL/GenBank/DDBJ databases">
        <title>Comparative genomics of rhizobia isolated from Phaseolus vulgaris in China.</title>
        <authorList>
            <person name="Tong W."/>
        </authorList>
    </citation>
    <scope>NUCLEOTIDE SEQUENCE [LARGE SCALE GENOMIC DNA]</scope>
    <source>
        <strain evidence="1 2">PCH1</strain>
    </source>
</reference>
<name>A0A2A6LQ78_RHIFR</name>
<sequence>MECTRIPEKAVAGNDGSVNTATCGPLSSLESHTFLMQHQAKFVKSIFVMPNIQVMEVSPVPVTPRAGVLGAARLDRIRLE</sequence>
<proteinExistence type="predicted"/>
<comment type="caution">
    <text evidence="1">The sequence shown here is derived from an EMBL/GenBank/DDBJ whole genome shotgun (WGS) entry which is preliminary data.</text>
</comment>
<evidence type="ECO:0000313" key="2">
    <source>
        <dbReference type="Proteomes" id="UP000220353"/>
    </source>
</evidence>